<proteinExistence type="predicted"/>
<gene>
    <name evidence="2" type="ORF">AK812_SmicGene43804</name>
</gene>
<protein>
    <submittedName>
        <fullName evidence="2">Uncharacterized protein</fullName>
    </submittedName>
</protein>
<dbReference type="EMBL" id="LSRX01002076">
    <property type="protein sequence ID" value="OLP76280.1"/>
    <property type="molecule type" value="Genomic_DNA"/>
</dbReference>
<name>A0A1Q9C085_SYMMI</name>
<comment type="caution">
    <text evidence="2">The sequence shown here is derived from an EMBL/GenBank/DDBJ whole genome shotgun (WGS) entry which is preliminary data.</text>
</comment>
<accession>A0A1Q9C085</accession>
<keyword evidence="1" id="KW-0472">Membrane</keyword>
<organism evidence="2 3">
    <name type="scientific">Symbiodinium microadriaticum</name>
    <name type="common">Dinoflagellate</name>
    <name type="synonym">Zooxanthella microadriatica</name>
    <dbReference type="NCBI Taxonomy" id="2951"/>
    <lineage>
        <taxon>Eukaryota</taxon>
        <taxon>Sar</taxon>
        <taxon>Alveolata</taxon>
        <taxon>Dinophyceae</taxon>
        <taxon>Suessiales</taxon>
        <taxon>Symbiodiniaceae</taxon>
        <taxon>Symbiodinium</taxon>
    </lineage>
</organism>
<evidence type="ECO:0000256" key="1">
    <source>
        <dbReference type="SAM" id="Phobius"/>
    </source>
</evidence>
<evidence type="ECO:0000313" key="3">
    <source>
        <dbReference type="Proteomes" id="UP000186817"/>
    </source>
</evidence>
<keyword evidence="3" id="KW-1185">Reference proteome</keyword>
<sequence length="399" mass="45140">MLKAGSSSVGAWLHALDSSGSSRPSRPAEFSRRLFAAFRDGELTVSGKFLSWIFGPEGLGVSVTSRLHPWARRALVKRFFFETRPQKTASKLLLPPGWCMPCCAAGSGRLPVMLVRSPYRRVHSYFRHKWLANPSKEPLTGWKDLPEFVRKLAEHRTLNRSLPPLFTEQDLYHTLSFHEILRDIRWSAAAREAMRLRMCVLRLEVLHMDFLHLHAVLCRWFRFCERLPAIPEIIPTGLRPYLAVPSPPWETLWTKDAVQNMLQLFASDFEELGYSVDPLQKEEKTCDPLVIERSAASGAASSEVKNAIEGKSADEIAELPADQLAKVKEAVGKGAKGALDSSKAIRSEFGPMFFESSECRADTHLMVYLQVLRQANWWDLALLFVLILAVWLLKNPDVS</sequence>
<reference evidence="2 3" key="1">
    <citation type="submission" date="2016-02" db="EMBL/GenBank/DDBJ databases">
        <title>Genome analysis of coral dinoflagellate symbionts highlights evolutionary adaptations to a symbiotic lifestyle.</title>
        <authorList>
            <person name="Aranda M."/>
            <person name="Li Y."/>
            <person name="Liew Y.J."/>
            <person name="Baumgarten S."/>
            <person name="Simakov O."/>
            <person name="Wilson M."/>
            <person name="Piel J."/>
            <person name="Ashoor H."/>
            <person name="Bougouffa S."/>
            <person name="Bajic V.B."/>
            <person name="Ryu T."/>
            <person name="Ravasi T."/>
            <person name="Bayer T."/>
            <person name="Micklem G."/>
            <person name="Kim H."/>
            <person name="Bhak J."/>
            <person name="Lajeunesse T.C."/>
            <person name="Voolstra C.R."/>
        </authorList>
    </citation>
    <scope>NUCLEOTIDE SEQUENCE [LARGE SCALE GENOMIC DNA]</scope>
    <source>
        <strain evidence="2 3">CCMP2467</strain>
    </source>
</reference>
<dbReference type="AlphaFoldDB" id="A0A1Q9C085"/>
<evidence type="ECO:0000313" key="2">
    <source>
        <dbReference type="EMBL" id="OLP76280.1"/>
    </source>
</evidence>
<feature type="transmembrane region" description="Helical" evidence="1">
    <location>
        <begin position="375"/>
        <end position="393"/>
    </location>
</feature>
<dbReference type="OrthoDB" id="408344at2759"/>
<dbReference type="Proteomes" id="UP000186817">
    <property type="component" value="Unassembled WGS sequence"/>
</dbReference>
<keyword evidence="1" id="KW-0812">Transmembrane</keyword>
<keyword evidence="1" id="KW-1133">Transmembrane helix</keyword>